<sequence length="38" mass="4451">MECGINRLERHRALANRYDEPSIRCEATVHIAAINKWL</sequence>
<name>A0A1H9WFM8_9PSEU</name>
<accession>A0A1H9WFM8</accession>
<protein>
    <recommendedName>
        <fullName evidence="3">Transposase DDE domain-containing protein</fullName>
    </recommendedName>
</protein>
<evidence type="ECO:0000313" key="2">
    <source>
        <dbReference type="Proteomes" id="UP000199352"/>
    </source>
</evidence>
<proteinExistence type="predicted"/>
<dbReference type="AlphaFoldDB" id="A0A1H9WFM8"/>
<evidence type="ECO:0008006" key="3">
    <source>
        <dbReference type="Google" id="ProtNLM"/>
    </source>
</evidence>
<dbReference type="Proteomes" id="UP000199352">
    <property type="component" value="Unassembled WGS sequence"/>
</dbReference>
<reference evidence="2" key="1">
    <citation type="submission" date="2016-10" db="EMBL/GenBank/DDBJ databases">
        <authorList>
            <person name="Varghese N."/>
            <person name="Submissions S."/>
        </authorList>
    </citation>
    <scope>NUCLEOTIDE SEQUENCE [LARGE SCALE GENOMIC DNA]</scope>
    <source>
        <strain evidence="2">CGMCC 4.3525</strain>
    </source>
</reference>
<keyword evidence="2" id="KW-1185">Reference proteome</keyword>
<evidence type="ECO:0000313" key="1">
    <source>
        <dbReference type="EMBL" id="SES32732.1"/>
    </source>
</evidence>
<dbReference type="EMBL" id="FOFR01000033">
    <property type="protein sequence ID" value="SES32732.1"/>
    <property type="molecule type" value="Genomic_DNA"/>
</dbReference>
<gene>
    <name evidence="1" type="ORF">SAMN05216188_13336</name>
</gene>
<organism evidence="1 2">
    <name type="scientific">Lentzea xinjiangensis</name>
    <dbReference type="NCBI Taxonomy" id="402600"/>
    <lineage>
        <taxon>Bacteria</taxon>
        <taxon>Bacillati</taxon>
        <taxon>Actinomycetota</taxon>
        <taxon>Actinomycetes</taxon>
        <taxon>Pseudonocardiales</taxon>
        <taxon>Pseudonocardiaceae</taxon>
        <taxon>Lentzea</taxon>
    </lineage>
</organism>